<dbReference type="InterPro" id="IPR040605">
    <property type="entry name" value="Glyco_hydro2_dom5"/>
</dbReference>
<evidence type="ECO:0000313" key="7">
    <source>
        <dbReference type="EMBL" id="GAF03794.1"/>
    </source>
</evidence>
<dbReference type="PRINTS" id="PR00132">
    <property type="entry name" value="GLHYDRLASE2"/>
</dbReference>
<dbReference type="InterPro" id="IPR017853">
    <property type="entry name" value="GH"/>
</dbReference>
<evidence type="ECO:0000259" key="5">
    <source>
        <dbReference type="Pfam" id="PF16355"/>
    </source>
</evidence>
<dbReference type="eggNOG" id="COG3250">
    <property type="taxonomic scope" value="Bacteria"/>
</dbReference>
<dbReference type="Gene3D" id="2.60.40.10">
    <property type="entry name" value="Immunoglobulins"/>
    <property type="match status" value="2"/>
</dbReference>
<dbReference type="Proteomes" id="UP000019402">
    <property type="component" value="Unassembled WGS sequence"/>
</dbReference>
<sequence length="531" mass="60775">MKIKGVCLHHDAGLVGAAVPNGVWKRRLQLLKDMGCNAIRIAHNPSSDAFLDLCDEMGFLVQDEFFDEWDYPKDKRLNMNERHNDYITRGYNEHFQEWAKKDLTNTMLAHRNHPSIIQWSIGNEIEWTYPRNAKATGFFDNMNWDGNYFWSRPPYSPERIRKEYESLPKQTYEIGKTAHKLAAWTRALDTSRPVIANCILPSASFESGYADVLDVVGYSYRRVMYDYAKEYYPNKIVMGTENVPQWHEWKAIVERPHISGTFLWTGFDYMGESNDKWPRKATPSGLFDLAGFPKPAYHMYKTLWSDEPHIYICSNTLEQSSYHEVKGKVVEKKPGAWEHVLWFWYNVNEHWNYKNGEPVIVEVISNAPQVELLLNGHSLGVKKLADFPDRIYKWALPFEAGRLEAKAVDEDCTAEIYTAGEAYAIKAHMDHDKLEGSKNDVAHIVVQVVDKAGYPVTNTEQVVEFEVSGSLKSLGVDNGNPENVQAFHSNKITTHKGKALMIVQASDQVGMGTIKVKSGSLKSEELHIEVE</sequence>
<evidence type="ECO:0000259" key="6">
    <source>
        <dbReference type="Pfam" id="PF18565"/>
    </source>
</evidence>
<keyword evidence="3" id="KW-0326">Glycosidase</keyword>
<dbReference type="Pfam" id="PF02836">
    <property type="entry name" value="Glyco_hydro_2_C"/>
    <property type="match status" value="1"/>
</dbReference>
<comment type="caution">
    <text evidence="7">The sequence shown here is derived from an EMBL/GenBank/DDBJ whole genome shotgun (WGS) entry which is preliminary data.</text>
</comment>
<dbReference type="SUPFAM" id="SSF51445">
    <property type="entry name" value="(Trans)glycosidases"/>
    <property type="match status" value="1"/>
</dbReference>
<dbReference type="EMBL" id="BAMD01000031">
    <property type="protein sequence ID" value="GAF03794.1"/>
    <property type="molecule type" value="Genomic_DNA"/>
</dbReference>
<dbReference type="GO" id="GO:0005975">
    <property type="term" value="P:carbohydrate metabolic process"/>
    <property type="evidence" value="ECO:0007669"/>
    <property type="project" value="InterPro"/>
</dbReference>
<gene>
    <name evidence="7" type="ORF">JCM21142_62476</name>
</gene>
<evidence type="ECO:0000256" key="3">
    <source>
        <dbReference type="ARBA" id="ARBA00023295"/>
    </source>
</evidence>
<keyword evidence="2" id="KW-0378">Hydrolase</keyword>
<evidence type="ECO:0000259" key="4">
    <source>
        <dbReference type="Pfam" id="PF02836"/>
    </source>
</evidence>
<evidence type="ECO:0000313" key="8">
    <source>
        <dbReference type="Proteomes" id="UP000019402"/>
    </source>
</evidence>
<dbReference type="InterPro" id="IPR051913">
    <property type="entry name" value="GH2_Domain-Containing"/>
</dbReference>
<feature type="domain" description="Glycoside hydrolase family 2" evidence="6">
    <location>
        <begin position="425"/>
        <end position="526"/>
    </location>
</feature>
<accession>W7YN18</accession>
<dbReference type="GO" id="GO:0004553">
    <property type="term" value="F:hydrolase activity, hydrolyzing O-glycosyl compounds"/>
    <property type="evidence" value="ECO:0007669"/>
    <property type="project" value="InterPro"/>
</dbReference>
<proteinExistence type="inferred from homology"/>
<dbReference type="PANTHER" id="PTHR42732">
    <property type="entry name" value="BETA-GALACTOSIDASE"/>
    <property type="match status" value="1"/>
</dbReference>
<name>W7YN18_9BACT</name>
<dbReference type="STRING" id="869213.GCA_000517085_04682"/>
<comment type="similarity">
    <text evidence="1">Belongs to the glycosyl hydrolase 2 family.</text>
</comment>
<dbReference type="InterPro" id="IPR032311">
    <property type="entry name" value="DUF4982"/>
</dbReference>
<dbReference type="Pfam" id="PF16355">
    <property type="entry name" value="DUF4982"/>
    <property type="match status" value="1"/>
</dbReference>
<dbReference type="InterPro" id="IPR006101">
    <property type="entry name" value="Glyco_hydro_2"/>
</dbReference>
<protein>
    <submittedName>
        <fullName evidence="7">Beta-galactosidase</fullName>
    </submittedName>
</protein>
<dbReference type="Pfam" id="PF18565">
    <property type="entry name" value="Glyco_hydro2_C5"/>
    <property type="match status" value="1"/>
</dbReference>
<dbReference type="InterPro" id="IPR013783">
    <property type="entry name" value="Ig-like_fold"/>
</dbReference>
<keyword evidence="8" id="KW-1185">Reference proteome</keyword>
<dbReference type="InterPro" id="IPR006103">
    <property type="entry name" value="Glyco_hydro_2_cat"/>
</dbReference>
<evidence type="ECO:0000256" key="2">
    <source>
        <dbReference type="ARBA" id="ARBA00022801"/>
    </source>
</evidence>
<dbReference type="AlphaFoldDB" id="W7YN18"/>
<reference evidence="7 8" key="1">
    <citation type="journal article" date="2014" name="Genome Announc.">
        <title>Draft Genome Sequence of Cytophaga fermentans JCM 21142T, a Facultative Anaerobe Isolated from Marine Mud.</title>
        <authorList>
            <person name="Starns D."/>
            <person name="Oshima K."/>
            <person name="Suda W."/>
            <person name="Iino T."/>
            <person name="Yuki M."/>
            <person name="Inoue J."/>
            <person name="Kitamura K."/>
            <person name="Iida T."/>
            <person name="Darby A."/>
            <person name="Hattori M."/>
            <person name="Ohkuma M."/>
        </authorList>
    </citation>
    <scope>NUCLEOTIDE SEQUENCE [LARGE SCALE GENOMIC DNA]</scope>
    <source>
        <strain evidence="7 8">JCM 21142</strain>
    </source>
</reference>
<feature type="domain" description="Glycoside hydrolase family 2 catalytic" evidence="4">
    <location>
        <begin position="3"/>
        <end position="125"/>
    </location>
</feature>
<feature type="domain" description="DUF4982" evidence="5">
    <location>
        <begin position="356"/>
        <end position="409"/>
    </location>
</feature>
<dbReference type="PANTHER" id="PTHR42732:SF1">
    <property type="entry name" value="BETA-MANNOSIDASE"/>
    <property type="match status" value="1"/>
</dbReference>
<organism evidence="7 8">
    <name type="scientific">Saccharicrinis fermentans DSM 9555 = JCM 21142</name>
    <dbReference type="NCBI Taxonomy" id="869213"/>
    <lineage>
        <taxon>Bacteria</taxon>
        <taxon>Pseudomonadati</taxon>
        <taxon>Bacteroidota</taxon>
        <taxon>Bacteroidia</taxon>
        <taxon>Marinilabiliales</taxon>
        <taxon>Marinilabiliaceae</taxon>
        <taxon>Saccharicrinis</taxon>
    </lineage>
</organism>
<dbReference type="Gene3D" id="3.20.20.80">
    <property type="entry name" value="Glycosidases"/>
    <property type="match status" value="1"/>
</dbReference>
<evidence type="ECO:0000256" key="1">
    <source>
        <dbReference type="ARBA" id="ARBA00007401"/>
    </source>
</evidence>